<keyword evidence="1" id="KW-0175">Coiled coil</keyword>
<feature type="compositionally biased region" description="Low complexity" evidence="2">
    <location>
        <begin position="43"/>
        <end position="53"/>
    </location>
</feature>
<evidence type="ECO:0000313" key="3">
    <source>
        <dbReference type="EMBL" id="CBZ29720.1"/>
    </source>
</evidence>
<feature type="compositionally biased region" description="Basic and acidic residues" evidence="2">
    <location>
        <begin position="1286"/>
        <end position="1304"/>
    </location>
</feature>
<reference evidence="3 4" key="1">
    <citation type="journal article" date="2011" name="Genome Res.">
        <title>Chromosome and gene copy number variation allow major structural change between species and strains of Leishmania.</title>
        <authorList>
            <person name="Rogers M.B."/>
            <person name="Hilley J.D."/>
            <person name="Dickens N.J."/>
            <person name="Wilkes J."/>
            <person name="Bates P.A."/>
            <person name="Depledge D.P."/>
            <person name="Harris D."/>
            <person name="Her Y."/>
            <person name="Herzyk P."/>
            <person name="Imamura H."/>
            <person name="Otto T.D."/>
            <person name="Sanders M."/>
            <person name="Seeger K."/>
            <person name="Dujardin J.C."/>
            <person name="Berriman M."/>
            <person name="Smith D.F."/>
            <person name="Hertz-Fowler C."/>
            <person name="Mottram J.C."/>
        </authorList>
    </citation>
    <scope>NUCLEOTIDE SEQUENCE [LARGE SCALE GENOMIC DNA]</scope>
    <source>
        <strain evidence="3 4">MHOM/GT/2001/U1103</strain>
    </source>
</reference>
<feature type="coiled-coil region" evidence="1">
    <location>
        <begin position="318"/>
        <end position="359"/>
    </location>
</feature>
<dbReference type="KEGG" id="lmi:LMXM_31_3200"/>
<dbReference type="OrthoDB" id="241957at2759"/>
<feature type="region of interest" description="Disordered" evidence="2">
    <location>
        <begin position="708"/>
        <end position="738"/>
    </location>
</feature>
<dbReference type="VEuPathDB" id="TriTrypDB:LmxM.31.3200"/>
<organism evidence="3 4">
    <name type="scientific">Leishmania mexicana (strain MHOM/GT/2001/U1103)</name>
    <dbReference type="NCBI Taxonomy" id="929439"/>
    <lineage>
        <taxon>Eukaryota</taxon>
        <taxon>Discoba</taxon>
        <taxon>Euglenozoa</taxon>
        <taxon>Kinetoplastea</taxon>
        <taxon>Metakinetoplastina</taxon>
        <taxon>Trypanosomatida</taxon>
        <taxon>Trypanosomatidae</taxon>
        <taxon>Leishmaniinae</taxon>
        <taxon>Leishmania</taxon>
    </lineage>
</organism>
<proteinExistence type="predicted"/>
<dbReference type="RefSeq" id="XP_003878171.1">
    <property type="nucleotide sequence ID" value="XM_003878122.1"/>
</dbReference>
<feature type="region of interest" description="Disordered" evidence="2">
    <location>
        <begin position="141"/>
        <end position="161"/>
    </location>
</feature>
<gene>
    <name evidence="3" type="ORF">LMXM_31_3200</name>
</gene>
<keyword evidence="4" id="KW-1185">Reference proteome</keyword>
<evidence type="ECO:0000256" key="2">
    <source>
        <dbReference type="SAM" id="MobiDB-lite"/>
    </source>
</evidence>
<feature type="region of interest" description="Disordered" evidence="2">
    <location>
        <begin position="24"/>
        <end position="53"/>
    </location>
</feature>
<protein>
    <submittedName>
        <fullName evidence="3">Uncharacterized protein</fullName>
    </submittedName>
</protein>
<feature type="region of interest" description="Disordered" evidence="2">
    <location>
        <begin position="258"/>
        <end position="277"/>
    </location>
</feature>
<evidence type="ECO:0000256" key="1">
    <source>
        <dbReference type="SAM" id="Coils"/>
    </source>
</evidence>
<dbReference type="GeneID" id="13453354"/>
<dbReference type="Proteomes" id="UP000007259">
    <property type="component" value="Chromosome 31"/>
</dbReference>
<dbReference type="OMA" id="FYTAICD"/>
<feature type="region of interest" description="Disordered" evidence="2">
    <location>
        <begin position="1283"/>
        <end position="1321"/>
    </location>
</feature>
<dbReference type="EMBL" id="FR799584">
    <property type="protein sequence ID" value="CBZ29720.1"/>
    <property type="molecule type" value="Genomic_DNA"/>
</dbReference>
<sequence length="1321" mass="143180">MSEVLLKQLKQVLAPWESLPEKDKLEGSGAVSSLGTVPPPAAPTCASSTSSVSPPFAPATKCTSVGWPSEEAAAAYVAHSRTATTKLELARAALALFSSNAGVYRPFLVKLLRFLFDHIDELREEQGQLRMEWWMWQQGGGSSTSKAADGDGGGGGLLGTTPEEQNAVAAAYEKVRMTEARMAALVEEAAVQRDHFKSQMGMQKRHQHHLEDLLCHQIELTQTLLDHRLHQDLILGKQSTAVTVVAAVTNTLQDSRGVASAGLGDGGDDHGRGTREGSNTARLAAVTTRDILGLECSHASIRPPERRDAAYVQRLISRAEKELLLERTEDQLRDLRAQYDRLQNKVQSLLKLNSRYARQSVELSARLSILHEHNIALAADVQLFQRDYIRELQRAERLQRDLQVARGIALTMLHVQSGRQLGIGEEESENKQEASKEGNIALWQAGAAASRLPAPGKGGEARMRYAFETAESLAPAAATAVTGPGETAPALSGKDTRREEAQAMLDTENHAQGSLHLAPCKGLRSQLQEVLTISDPQHTSIKASLLQSLHLRGGTSFQGSCANSSDFLLSPSGAQGWLSPASVPQWVPPYGLRPDVPLQLRSRSSVPLLHLHPVVAEVFVHELLSQRQELLWYSKQQPEERQVSPLTVEGRAWDNRGSCKASTTTATTMFMSFQEYIGVFLLVVWLNRPDHYTYLLPPATRLAMTEDARARRGSGNGVVRKTAAPSDPATDAGGAPQSQDLGIAPTSLWDLRHVLHTVHLADDMEQLPAEGLQLTYALDTASRQLVAGPLTYAYGLTSRGALCDVLFDLLQAERFVFLELCRAVEAEILIKQREEQERWAEARGRESQIPVAKSEDPQLHAADPAAAAPLPPKPGPQSSTPLHGCIPAVQVARILLAMYPGYSATIMDQLIQTAVTDGTNVAENPVYLFYGVLLPSRMLPGPMTASMSIDPSMAVGTSFASLFYTAICDDALESMQVVEDSVRGFAHGHPHSSGISALSSTSAAAVMSGVSTATAQQLTSLAFLGVPRAEAQCWGPALRSAIYRWPHLRSTIVDGPLVASSASADDAVLDRDASTTHEVPAAVADEFTAAAAASPRDRFSLDSSVVRAGIPSGHPTQDLHRAEDRKAAAEVSSVARVSVEEVVPYLRRHLLLRRGLYDWATGTAAAPVDISSPPAEEDGQAAPKTLKTVVEKAVIAALITRTEGAYHWSTAHSDLLRHWDAQWAQYSRKTAGPKSVFLGPIEPAEFKQILKQVDPHRTCAWGSELLSRENPLMHPVTYVWAQGDPVKLEPPARDEGDGSSSRRSDKSKRPKKDWGQSTTDL</sequence>
<evidence type="ECO:0000313" key="4">
    <source>
        <dbReference type="Proteomes" id="UP000007259"/>
    </source>
</evidence>
<accession>E9B3A3</accession>
<name>E9B3A3_LEIMU</name>
<dbReference type="PhylomeDB" id="E9B3A3"/>